<dbReference type="AlphaFoldDB" id="A0A401XHZ0"/>
<reference evidence="2 3" key="1">
    <citation type="submission" date="2018-11" db="EMBL/GenBank/DDBJ databases">
        <title>Schleiferia aggregans sp. nov., a moderately thermophilic heterotrophic bacterium isolated from microbial mats at a terrestrial hot spring.</title>
        <authorList>
            <person name="Iino T."/>
            <person name="Ohkuma M."/>
            <person name="Haruta S."/>
        </authorList>
    </citation>
    <scope>NUCLEOTIDE SEQUENCE [LARGE SCALE GENOMIC DNA]</scope>
    <source>
        <strain evidence="2 3">LA</strain>
    </source>
</reference>
<evidence type="ECO:0000313" key="3">
    <source>
        <dbReference type="Proteomes" id="UP000286715"/>
    </source>
</evidence>
<name>A0A401XHZ0_9FLAO</name>
<dbReference type="PANTHER" id="PTHR42879">
    <property type="entry name" value="3-OXOACYL-(ACYL-CARRIER-PROTEIN) REDUCTASE"/>
    <property type="match status" value="1"/>
</dbReference>
<dbReference type="Gene3D" id="3.40.50.720">
    <property type="entry name" value="NAD(P)-binding Rossmann-like Domain"/>
    <property type="match status" value="1"/>
</dbReference>
<evidence type="ECO:0000256" key="1">
    <source>
        <dbReference type="ARBA" id="ARBA00006484"/>
    </source>
</evidence>
<dbReference type="Proteomes" id="UP000286715">
    <property type="component" value="Unassembled WGS sequence"/>
</dbReference>
<dbReference type="InterPro" id="IPR002347">
    <property type="entry name" value="SDR_fam"/>
</dbReference>
<dbReference type="SUPFAM" id="SSF51735">
    <property type="entry name" value="NAD(P)-binding Rossmann-fold domains"/>
    <property type="match status" value="1"/>
</dbReference>
<accession>A0A401XHZ0</accession>
<dbReference type="OrthoDB" id="9804774at2"/>
<comment type="similarity">
    <text evidence="1">Belongs to the short-chain dehydrogenases/reductases (SDR) family.</text>
</comment>
<dbReference type="PANTHER" id="PTHR42879:SF6">
    <property type="entry name" value="NADPH-DEPENDENT REDUCTASE BACG"/>
    <property type="match status" value="1"/>
</dbReference>
<dbReference type="InterPro" id="IPR050259">
    <property type="entry name" value="SDR"/>
</dbReference>
<sequence length="263" mass="27699">MNIDLKGLNALVGGSTAGIGQAIAERLAAAGATVTLLARNEAKCKEVLNLLNKNIGQQHDYILADQTLPLILKETLDHYLADHSKTFHIVINNTGGPSPGPLHQAATSELEKAFSQHVIASHLIMQTCLPGMKKAGYGRIINVISTSVKAPLPNLGVSNTIRAAMANWSKTLATELAPFGITVNNILPGATDTDRLRSIIETKASKSGKSADEIRQEMIGEIPAGRFGLPREIAAAAVFLASPEAAYITGINVPVDGGRTPSL</sequence>
<proteinExistence type="inferred from homology"/>
<evidence type="ECO:0000313" key="2">
    <source>
        <dbReference type="EMBL" id="GCD76623.1"/>
    </source>
</evidence>
<gene>
    <name evidence="2" type="ORF">JCM31826_01050</name>
</gene>
<dbReference type="EMBL" id="BHZE01000001">
    <property type="protein sequence ID" value="GCD76623.1"/>
    <property type="molecule type" value="Genomic_DNA"/>
</dbReference>
<keyword evidence="3" id="KW-1185">Reference proteome</keyword>
<protein>
    <submittedName>
        <fullName evidence="2">3-oxoacyl-ACP reductase</fullName>
    </submittedName>
</protein>
<dbReference type="RefSeq" id="WP_124396701.1">
    <property type="nucleotide sequence ID" value="NZ_BHZE01000001.1"/>
</dbReference>
<dbReference type="Pfam" id="PF13561">
    <property type="entry name" value="adh_short_C2"/>
    <property type="match status" value="1"/>
</dbReference>
<organism evidence="2 3">
    <name type="scientific">Thermaurantimonas aggregans</name>
    <dbReference type="NCBI Taxonomy" id="2173829"/>
    <lineage>
        <taxon>Bacteria</taxon>
        <taxon>Pseudomonadati</taxon>
        <taxon>Bacteroidota</taxon>
        <taxon>Flavobacteriia</taxon>
        <taxon>Flavobacteriales</taxon>
        <taxon>Schleiferiaceae</taxon>
        <taxon>Thermaurantimonas</taxon>
    </lineage>
</organism>
<comment type="caution">
    <text evidence="2">The sequence shown here is derived from an EMBL/GenBank/DDBJ whole genome shotgun (WGS) entry which is preliminary data.</text>
</comment>
<dbReference type="PRINTS" id="PR00081">
    <property type="entry name" value="GDHRDH"/>
</dbReference>
<dbReference type="InterPro" id="IPR036291">
    <property type="entry name" value="NAD(P)-bd_dom_sf"/>
</dbReference>